<feature type="coiled-coil region" evidence="9">
    <location>
        <begin position="137"/>
        <end position="171"/>
    </location>
</feature>
<organism evidence="12 13">
    <name type="scientific">Ignelater luminosus</name>
    <name type="common">Cucubano</name>
    <name type="synonym">Pyrophorus luminosus</name>
    <dbReference type="NCBI Taxonomy" id="2038154"/>
    <lineage>
        <taxon>Eukaryota</taxon>
        <taxon>Metazoa</taxon>
        <taxon>Ecdysozoa</taxon>
        <taxon>Arthropoda</taxon>
        <taxon>Hexapoda</taxon>
        <taxon>Insecta</taxon>
        <taxon>Pterygota</taxon>
        <taxon>Neoptera</taxon>
        <taxon>Endopterygota</taxon>
        <taxon>Coleoptera</taxon>
        <taxon>Polyphaga</taxon>
        <taxon>Elateriformia</taxon>
        <taxon>Elateroidea</taxon>
        <taxon>Elateridae</taxon>
        <taxon>Agrypninae</taxon>
        <taxon>Pyrophorini</taxon>
        <taxon>Ignelater</taxon>
    </lineage>
</organism>
<evidence type="ECO:0000256" key="10">
    <source>
        <dbReference type="SAM" id="Phobius"/>
    </source>
</evidence>
<dbReference type="PROSITE" id="PS50259">
    <property type="entry name" value="G_PROTEIN_RECEP_F3_4"/>
    <property type="match status" value="1"/>
</dbReference>
<dbReference type="EMBL" id="VTPC01090880">
    <property type="protein sequence ID" value="KAF2880964.1"/>
    <property type="molecule type" value="Genomic_DNA"/>
</dbReference>
<dbReference type="GO" id="GO:0038039">
    <property type="term" value="C:G protein-coupled receptor heterodimeric complex"/>
    <property type="evidence" value="ECO:0007669"/>
    <property type="project" value="TreeGrafter"/>
</dbReference>
<feature type="domain" description="G-protein coupled receptors family 3 profile" evidence="11">
    <location>
        <begin position="1"/>
        <end position="105"/>
    </location>
</feature>
<accession>A0A8K0G091</accession>
<dbReference type="PRINTS" id="PR01176">
    <property type="entry name" value="GABABRECEPTR"/>
</dbReference>
<dbReference type="Proteomes" id="UP000801492">
    <property type="component" value="Unassembled WGS sequence"/>
</dbReference>
<sequence>VEVCRSRNTTGWFIAINSYKGFLLIMGIYMAWETRHVKIPSLDDSGYIGICVYSVVSSAIVVVLSNLISDYTTLSYLATALSILLSTTITLVLLFFPKLRAVLGRVDGQEDAVTQSMGLKTECNTRRFMLDDHREILYRMEVQNRVYKNELQALDKEIARLEEQIANSASTSSISESPLVETISNGIVFLPVPFPAPSRASWPSTATLGNTSREFLSENKLHLKMSNDNFMEKLKICDRLKRLFGSIPSVWISSSKQTCEIYDAHITKPCSSPEFYKNPLMDGSGIIKAKSAISSLNYANNKGAPIVTDET</sequence>
<keyword evidence="8" id="KW-0807">Transducer</keyword>
<dbReference type="Pfam" id="PF00003">
    <property type="entry name" value="7tm_3"/>
    <property type="match status" value="1"/>
</dbReference>
<comment type="subcellular location">
    <subcellularLocation>
        <location evidence="1">Membrane</location>
        <topology evidence="1">Multi-pass membrane protein</topology>
    </subcellularLocation>
</comment>
<dbReference type="InterPro" id="IPR002455">
    <property type="entry name" value="GPCR3_GABA-B"/>
</dbReference>
<evidence type="ECO:0000256" key="3">
    <source>
        <dbReference type="ARBA" id="ARBA00022989"/>
    </source>
</evidence>
<keyword evidence="4" id="KW-0297">G-protein coupled receptor</keyword>
<evidence type="ECO:0000256" key="4">
    <source>
        <dbReference type="ARBA" id="ARBA00023040"/>
    </source>
</evidence>
<evidence type="ECO:0000313" key="12">
    <source>
        <dbReference type="EMBL" id="KAF2880964.1"/>
    </source>
</evidence>
<feature type="transmembrane region" description="Helical" evidence="10">
    <location>
        <begin position="12"/>
        <end position="32"/>
    </location>
</feature>
<proteinExistence type="predicted"/>
<reference evidence="12" key="1">
    <citation type="submission" date="2019-08" db="EMBL/GenBank/DDBJ databases">
        <title>The genome of the North American firefly Photinus pyralis.</title>
        <authorList>
            <consortium name="Photinus pyralis genome working group"/>
            <person name="Fallon T.R."/>
            <person name="Sander Lower S.E."/>
            <person name="Weng J.-K."/>
        </authorList>
    </citation>
    <scope>NUCLEOTIDE SEQUENCE</scope>
    <source>
        <strain evidence="12">TRF0915ILg1</strain>
        <tissue evidence="12">Whole body</tissue>
    </source>
</reference>
<keyword evidence="9" id="KW-0175">Coiled coil</keyword>
<evidence type="ECO:0000256" key="7">
    <source>
        <dbReference type="ARBA" id="ARBA00023180"/>
    </source>
</evidence>
<evidence type="ECO:0000256" key="9">
    <source>
        <dbReference type="SAM" id="Coils"/>
    </source>
</evidence>
<evidence type="ECO:0000313" key="13">
    <source>
        <dbReference type="Proteomes" id="UP000801492"/>
    </source>
</evidence>
<keyword evidence="6" id="KW-0675">Receptor</keyword>
<name>A0A8K0G091_IGNLU</name>
<dbReference type="InterPro" id="IPR017978">
    <property type="entry name" value="GPCR_3_C"/>
</dbReference>
<dbReference type="OrthoDB" id="411630at2759"/>
<protein>
    <recommendedName>
        <fullName evidence="11">G-protein coupled receptors family 3 profile domain-containing protein</fullName>
    </recommendedName>
</protein>
<evidence type="ECO:0000256" key="1">
    <source>
        <dbReference type="ARBA" id="ARBA00004141"/>
    </source>
</evidence>
<evidence type="ECO:0000256" key="2">
    <source>
        <dbReference type="ARBA" id="ARBA00022692"/>
    </source>
</evidence>
<feature type="non-terminal residue" evidence="12">
    <location>
        <position position="1"/>
    </location>
</feature>
<keyword evidence="13" id="KW-1185">Reference proteome</keyword>
<feature type="transmembrane region" description="Helical" evidence="10">
    <location>
        <begin position="44"/>
        <end position="68"/>
    </location>
</feature>
<dbReference type="PANTHER" id="PTHR10519">
    <property type="entry name" value="GABA-B RECEPTOR"/>
    <property type="match status" value="1"/>
</dbReference>
<dbReference type="GO" id="GO:0004965">
    <property type="term" value="F:G protein-coupled GABA receptor activity"/>
    <property type="evidence" value="ECO:0007669"/>
    <property type="project" value="InterPro"/>
</dbReference>
<evidence type="ECO:0000256" key="6">
    <source>
        <dbReference type="ARBA" id="ARBA00023170"/>
    </source>
</evidence>
<keyword evidence="2 10" id="KW-0812">Transmembrane</keyword>
<dbReference type="PANTHER" id="PTHR10519:SF46">
    <property type="entry name" value="METABOTROPIC GABA-B RECEPTOR SUBTYPE 3, ISOFORM A"/>
    <property type="match status" value="1"/>
</dbReference>
<keyword evidence="3 10" id="KW-1133">Transmembrane helix</keyword>
<comment type="caution">
    <text evidence="12">The sequence shown here is derived from an EMBL/GenBank/DDBJ whole genome shotgun (WGS) entry which is preliminary data.</text>
</comment>
<evidence type="ECO:0000259" key="11">
    <source>
        <dbReference type="PROSITE" id="PS50259"/>
    </source>
</evidence>
<evidence type="ECO:0000256" key="8">
    <source>
        <dbReference type="ARBA" id="ARBA00023224"/>
    </source>
</evidence>
<keyword evidence="5 10" id="KW-0472">Membrane</keyword>
<feature type="transmembrane region" description="Helical" evidence="10">
    <location>
        <begin position="74"/>
        <end position="96"/>
    </location>
</feature>
<dbReference type="AlphaFoldDB" id="A0A8K0G091"/>
<dbReference type="GO" id="GO:0007214">
    <property type="term" value="P:gamma-aminobutyric acid signaling pathway"/>
    <property type="evidence" value="ECO:0007669"/>
    <property type="project" value="TreeGrafter"/>
</dbReference>
<gene>
    <name evidence="12" type="ORF">ILUMI_25180</name>
</gene>
<evidence type="ECO:0000256" key="5">
    <source>
        <dbReference type="ARBA" id="ARBA00023136"/>
    </source>
</evidence>
<keyword evidence="7" id="KW-0325">Glycoprotein</keyword>